<dbReference type="GO" id="GO:0005829">
    <property type="term" value="C:cytosol"/>
    <property type="evidence" value="ECO:0007669"/>
    <property type="project" value="TreeGrafter"/>
</dbReference>
<dbReference type="Gene3D" id="3.30.70.1020">
    <property type="entry name" value="Trehalose-6-phosphate phosphatase related protein, domain 2"/>
    <property type="match status" value="1"/>
</dbReference>
<dbReference type="Pfam" id="PF02358">
    <property type="entry name" value="Trehalose_PPase"/>
    <property type="match status" value="1"/>
</dbReference>
<dbReference type="SUPFAM" id="SSF56784">
    <property type="entry name" value="HAD-like"/>
    <property type="match status" value="1"/>
</dbReference>
<protein>
    <submittedName>
        <fullName evidence="3">Bifunctional alpha,alpha-trehalose-phosphate synthase (UDP-forming)/trehalose-phosphatase</fullName>
    </submittedName>
</protein>
<dbReference type="NCBIfam" id="TIGR01484">
    <property type="entry name" value="HAD-SF-IIB"/>
    <property type="match status" value="1"/>
</dbReference>
<dbReference type="GO" id="GO:0005992">
    <property type="term" value="P:trehalose biosynthetic process"/>
    <property type="evidence" value="ECO:0007669"/>
    <property type="project" value="InterPro"/>
</dbReference>
<dbReference type="NCBIfam" id="NF011071">
    <property type="entry name" value="PRK14501.1"/>
    <property type="match status" value="1"/>
</dbReference>
<dbReference type="InterPro" id="IPR006379">
    <property type="entry name" value="HAD-SF_hydro_IIB"/>
</dbReference>
<dbReference type="Gene3D" id="3.40.50.1000">
    <property type="entry name" value="HAD superfamily/HAD-like"/>
    <property type="match status" value="1"/>
</dbReference>
<dbReference type="EMBL" id="MNYI01000233">
    <property type="protein sequence ID" value="OIP36758.1"/>
    <property type="molecule type" value="Genomic_DNA"/>
</dbReference>
<organism evidence="3 4">
    <name type="scientific">Candidatus Desantisbacteria bacterium CG2_30_40_21</name>
    <dbReference type="NCBI Taxonomy" id="1817895"/>
    <lineage>
        <taxon>Bacteria</taxon>
        <taxon>Candidatus Desantisiibacteriota</taxon>
    </lineage>
</organism>
<accession>A0A1J5E0C2</accession>
<dbReference type="CDD" id="cd03788">
    <property type="entry name" value="GT20_TPS"/>
    <property type="match status" value="1"/>
</dbReference>
<dbReference type="InterPro" id="IPR036412">
    <property type="entry name" value="HAD-like_sf"/>
</dbReference>
<proteinExistence type="inferred from homology"/>
<comment type="caution">
    <text evidence="3">The sequence shown here is derived from an EMBL/GenBank/DDBJ whole genome shotgun (WGS) entry which is preliminary data.</text>
</comment>
<dbReference type="GO" id="GO:0004805">
    <property type="term" value="F:trehalose-phosphatase activity"/>
    <property type="evidence" value="ECO:0007669"/>
    <property type="project" value="TreeGrafter"/>
</dbReference>
<dbReference type="PANTHER" id="PTHR10788">
    <property type="entry name" value="TREHALOSE-6-PHOSPHATE SYNTHASE"/>
    <property type="match status" value="1"/>
</dbReference>
<dbReference type="Pfam" id="PF00982">
    <property type="entry name" value="Glyco_transf_20"/>
    <property type="match status" value="1"/>
</dbReference>
<dbReference type="InterPro" id="IPR001830">
    <property type="entry name" value="Glyco_trans_20"/>
</dbReference>
<dbReference type="InterPro" id="IPR023214">
    <property type="entry name" value="HAD_sf"/>
</dbReference>
<reference evidence="3 4" key="1">
    <citation type="journal article" date="2016" name="Environ. Microbiol.">
        <title>Genomic resolution of a cold subsurface aquifer community provides metabolic insights for novel microbes adapted to high CO concentrations.</title>
        <authorList>
            <person name="Probst A.J."/>
            <person name="Castelle C.J."/>
            <person name="Singh A."/>
            <person name="Brown C.T."/>
            <person name="Anantharaman K."/>
            <person name="Sharon I."/>
            <person name="Hug L.A."/>
            <person name="Burstein D."/>
            <person name="Emerson J.B."/>
            <person name="Thomas B.C."/>
            <person name="Banfield J.F."/>
        </authorList>
    </citation>
    <scope>NUCLEOTIDE SEQUENCE [LARGE SCALE GENOMIC DNA]</scope>
    <source>
        <strain evidence="3">CG2_30_40_21</strain>
    </source>
</reference>
<evidence type="ECO:0000313" key="4">
    <source>
        <dbReference type="Proteomes" id="UP000183085"/>
    </source>
</evidence>
<evidence type="ECO:0000313" key="3">
    <source>
        <dbReference type="EMBL" id="OIP36758.1"/>
    </source>
</evidence>
<dbReference type="STRING" id="1817895.AUJ95_09035"/>
<dbReference type="AlphaFoldDB" id="A0A1J5E0C2"/>
<comment type="similarity">
    <text evidence="1">In the C-terminal section; belongs to the trehalose phosphatase family.</text>
</comment>
<dbReference type="GO" id="GO:0003825">
    <property type="term" value="F:alpha,alpha-trehalose-phosphate synthase (UDP-forming) activity"/>
    <property type="evidence" value="ECO:0007669"/>
    <property type="project" value="TreeGrafter"/>
</dbReference>
<comment type="similarity">
    <text evidence="2">Belongs to the glycosyltransferase 20 family.</text>
</comment>
<dbReference type="NCBIfam" id="TIGR00685">
    <property type="entry name" value="T6PP"/>
    <property type="match status" value="1"/>
</dbReference>
<dbReference type="CDD" id="cd01627">
    <property type="entry name" value="HAD_TPP"/>
    <property type="match status" value="1"/>
</dbReference>
<dbReference type="Proteomes" id="UP000183085">
    <property type="component" value="Unassembled WGS sequence"/>
</dbReference>
<dbReference type="Gene3D" id="3.40.50.2000">
    <property type="entry name" value="Glycogen Phosphorylase B"/>
    <property type="match status" value="2"/>
</dbReference>
<gene>
    <name evidence="3" type="ORF">AUJ95_09035</name>
</gene>
<dbReference type="SUPFAM" id="SSF53756">
    <property type="entry name" value="UDP-Glycosyltransferase/glycogen phosphorylase"/>
    <property type="match status" value="1"/>
</dbReference>
<dbReference type="PANTHER" id="PTHR10788:SF106">
    <property type="entry name" value="BCDNA.GH08860"/>
    <property type="match status" value="1"/>
</dbReference>
<sequence>MRLFIVSNRLPFTVTEKEGKIGFERSAGGLITGISDYLNSLKDSSFTKIEYIWTGWPGVAISKNLQDEVKQRCLSEFSAYPIFISHKNMENFYHGFCNKTIWPLFHCFPANTVYDEDFWDSYKQINEDFLEAIVNILKPDDILWIHDYHLMLLPKLVRERMPEVTTGFFLHIPFPPYDIFRLLPNAWRIEILEGLLGADLIGFHTIEYTQNFLRCVLRIMGHDNNIGEINTGDRILKADTFPMGINFEKFFAAQDNIQIQDEIESLKKHFGGIKTILSVDRLDYTKGILNRLEGYELFLEKNPNWHKKVAMLLIVVPSRIGVESYAKTKNKIDEIVGKINGRFGDIGWTPIQYQYKNLPFEQLTALYILSDIALITPLRDGMNLIAKEYVSTKRDKKGVLILSEMAGAAKELAEAIIINPNHKGEIARALEEAVEMSCQEQVRRNEIMQKRLSDYNVIRWAGDFIQELMDMIEKRKRFAVKLLSFSEEQVLLRDFKNAQSRIIFLDYDGTLMPFTKEPQDAKPNEKIIELLKLINEYPQTKIIITSGRDKETLTNWFERLNIWLIAEHGVWIKEKDLSWQLTKQLSNDWKPRLLPLLKMYVDRLPCSFIEEKEFSLVWHYRASDPELGSLRAKELMDDLTSLTANIDLQILPGSKVIEIRNSGINKGVAASYLLAKDEYDFVLAIGDDWTDEDLFKVLPQKAYSVKVGIGSSYARYNLRNYKEVVKLLKEMVE</sequence>
<name>A0A1J5E0C2_9BACT</name>
<evidence type="ECO:0000256" key="1">
    <source>
        <dbReference type="ARBA" id="ARBA00006330"/>
    </source>
</evidence>
<dbReference type="InterPro" id="IPR003337">
    <property type="entry name" value="Trehalose_PPase"/>
</dbReference>
<evidence type="ECO:0000256" key="2">
    <source>
        <dbReference type="ARBA" id="ARBA00008799"/>
    </source>
</evidence>